<dbReference type="Proteomes" id="UP000536275">
    <property type="component" value="Unassembled WGS sequence"/>
</dbReference>
<evidence type="ECO:0000256" key="14">
    <source>
        <dbReference type="ARBA" id="ARBA00024146"/>
    </source>
</evidence>
<evidence type="ECO:0000256" key="6">
    <source>
        <dbReference type="ARBA" id="ARBA00022490"/>
    </source>
</evidence>
<dbReference type="PANTHER" id="PTHR47669">
    <property type="entry name" value="PHOSPHATIDYLINOSITOL TRANSFER PROTEIN SFH5"/>
    <property type="match status" value="1"/>
</dbReference>
<evidence type="ECO:0000256" key="2">
    <source>
        <dbReference type="ARBA" id="ARBA00004406"/>
    </source>
</evidence>
<keyword evidence="6 16" id="KW-0963">Cytoplasm</keyword>
<comment type="catalytic activity">
    <reaction evidence="14">
        <text>a 1,2-diacyl-sn-glycero-3-phospho-(1D-myo-inositol)(in) = a 1,2-diacyl-sn-glycero-3-phospho-(1D-myo-inositol)(out)</text>
        <dbReference type="Rhea" id="RHEA:38691"/>
        <dbReference type="ChEBI" id="CHEBI:57880"/>
    </reaction>
    <physiologicalReaction direction="left-to-right" evidence="14">
        <dbReference type="Rhea" id="RHEA:38692"/>
    </physiologicalReaction>
</comment>
<organism evidence="18 19">
    <name type="scientific">Candida albicans</name>
    <name type="common">Yeast</name>
    <dbReference type="NCBI Taxonomy" id="5476"/>
    <lineage>
        <taxon>Eukaryota</taxon>
        <taxon>Fungi</taxon>
        <taxon>Dikarya</taxon>
        <taxon>Ascomycota</taxon>
        <taxon>Saccharomycotina</taxon>
        <taxon>Pichiomycetes</taxon>
        <taxon>Debaryomycetaceae</taxon>
        <taxon>Candida/Lodderomyces clade</taxon>
        <taxon>Candida</taxon>
    </lineage>
</organism>
<dbReference type="GO" id="GO:0043001">
    <property type="term" value="P:Golgi to plasma membrane protein transport"/>
    <property type="evidence" value="ECO:0007669"/>
    <property type="project" value="TreeGrafter"/>
</dbReference>
<dbReference type="EMBL" id="JABWAD010000061">
    <property type="protein sequence ID" value="KAF6062669.1"/>
    <property type="molecule type" value="Genomic_DNA"/>
</dbReference>
<evidence type="ECO:0000256" key="10">
    <source>
        <dbReference type="ARBA" id="ARBA00022848"/>
    </source>
</evidence>
<dbReference type="SUPFAM" id="SSF52087">
    <property type="entry name" value="CRAL/TRIO domain"/>
    <property type="match status" value="1"/>
</dbReference>
<comment type="caution">
    <text evidence="18">The sequence shown here is derived from an EMBL/GenBank/DDBJ whole genome shotgun (WGS) entry which is preliminary data.</text>
</comment>
<evidence type="ECO:0000256" key="15">
    <source>
        <dbReference type="ARBA" id="ARBA00024180"/>
    </source>
</evidence>
<comment type="function">
    <text evidence="15">Non-classical phosphatidylinositol (PtdIns) transfer protein (PITP), which exhibits PtdIns-binding/transfer activity in the absence of detectable PtdCho-binding/transfer activity. Regulates PtdIns(4,5)P2 homeostasis at the plasma membrane. Heme-binding protein that may play a role in organic oxidant-induced stress responses.</text>
</comment>
<evidence type="ECO:0000256" key="1">
    <source>
        <dbReference type="ARBA" id="ARBA00001970"/>
    </source>
</evidence>
<comment type="similarity">
    <text evidence="3 16">Belongs to the SFH5 family.</text>
</comment>
<dbReference type="CDD" id="cd00170">
    <property type="entry name" value="SEC14"/>
    <property type="match status" value="1"/>
</dbReference>
<protein>
    <recommendedName>
        <fullName evidence="4 16">Phosphatidylinositol transfer protein SFH5</fullName>
        <shortName evidence="16">PITP SFH5</shortName>
    </recommendedName>
</protein>
<keyword evidence="10 16" id="KW-0492">Microsome</keyword>
<evidence type="ECO:0000256" key="8">
    <source>
        <dbReference type="ARBA" id="ARBA00022723"/>
    </source>
</evidence>
<comment type="subcellular location">
    <subcellularLocation>
        <location evidence="16">Cytoplasm</location>
    </subcellularLocation>
    <subcellularLocation>
        <location evidence="2 16">Endoplasmic reticulum membrane</location>
        <topology evidence="2 16">Peripheral membrane protein</topology>
    </subcellularLocation>
    <subcellularLocation>
        <location evidence="16">Microsome membrane</location>
        <topology evidence="16">Peripheral membrane protein</topology>
    </subcellularLocation>
</comment>
<dbReference type="Pfam" id="PF00650">
    <property type="entry name" value="CRAL_TRIO"/>
    <property type="match status" value="1"/>
</dbReference>
<evidence type="ECO:0000256" key="3">
    <source>
        <dbReference type="ARBA" id="ARBA00006667"/>
    </source>
</evidence>
<evidence type="ECO:0000256" key="4">
    <source>
        <dbReference type="ARBA" id="ARBA00018320"/>
    </source>
</evidence>
<reference evidence="18 19" key="1">
    <citation type="submission" date="2020-03" db="EMBL/GenBank/DDBJ databases">
        <title>FDA dAtabase for Regulatory Grade micrObial Sequences (FDA-ARGOS): Supporting development and validation of Infectious Disease Dx tests.</title>
        <authorList>
            <person name="Campos J."/>
            <person name="Goldberg B."/>
            <person name="Tallon L."/>
            <person name="Sadzewicz L."/>
            <person name="Vavikolanu K."/>
            <person name="Mehta A."/>
            <person name="Aluvathingal J."/>
            <person name="Nadendla S."/>
            <person name="Nandy P."/>
            <person name="Geyer C."/>
            <person name="Yan Y."/>
            <person name="Sichtig H."/>
        </authorList>
    </citation>
    <scope>NUCLEOTIDE SEQUENCE [LARGE SCALE GENOMIC DNA]</scope>
    <source>
        <strain evidence="18 19">FDAARGOS_656</strain>
    </source>
</reference>
<dbReference type="Gene3D" id="3.40.525.10">
    <property type="entry name" value="CRAL-TRIO lipid binding domain"/>
    <property type="match status" value="1"/>
</dbReference>
<dbReference type="InterPro" id="IPR036273">
    <property type="entry name" value="CRAL/TRIO_N_dom_sf"/>
</dbReference>
<dbReference type="InterPro" id="IPR036865">
    <property type="entry name" value="CRAL-TRIO_dom_sf"/>
</dbReference>
<dbReference type="GO" id="GO:0046872">
    <property type="term" value="F:metal ion binding"/>
    <property type="evidence" value="ECO:0007669"/>
    <property type="project" value="UniProtKB-KW"/>
</dbReference>
<dbReference type="GO" id="GO:0017157">
    <property type="term" value="P:regulation of exocytosis"/>
    <property type="evidence" value="ECO:0007669"/>
    <property type="project" value="TreeGrafter"/>
</dbReference>
<evidence type="ECO:0000259" key="17">
    <source>
        <dbReference type="PROSITE" id="PS50191"/>
    </source>
</evidence>
<comment type="cofactor">
    <cofactor evidence="1">
        <name>heme b</name>
        <dbReference type="ChEBI" id="CHEBI:60344"/>
    </cofactor>
</comment>
<keyword evidence="9 16" id="KW-0256">Endoplasmic reticulum</keyword>
<keyword evidence="11" id="KW-0408">Iron</keyword>
<dbReference type="GO" id="GO:0005886">
    <property type="term" value="C:plasma membrane"/>
    <property type="evidence" value="ECO:0007669"/>
    <property type="project" value="TreeGrafter"/>
</dbReference>
<dbReference type="AlphaFoldDB" id="A0A8H6BRU9"/>
<evidence type="ECO:0000256" key="16">
    <source>
        <dbReference type="RuleBase" id="RU367059"/>
    </source>
</evidence>
<dbReference type="InterPro" id="IPR001251">
    <property type="entry name" value="CRAL-TRIO_dom"/>
</dbReference>
<dbReference type="GO" id="GO:0005829">
    <property type="term" value="C:cytosol"/>
    <property type="evidence" value="ECO:0007669"/>
    <property type="project" value="TreeGrafter"/>
</dbReference>
<evidence type="ECO:0000256" key="12">
    <source>
        <dbReference type="ARBA" id="ARBA00023055"/>
    </source>
</evidence>
<name>A0A8H6BRU9_CANAX</name>
<dbReference type="InterPro" id="IPR042938">
    <property type="entry name" value="Sfh5"/>
</dbReference>
<evidence type="ECO:0000256" key="11">
    <source>
        <dbReference type="ARBA" id="ARBA00023004"/>
    </source>
</evidence>
<keyword evidence="13 16" id="KW-0472">Membrane</keyword>
<sequence>MSSSIEEVKATIKSVKLTDSQAEKLSKLIDSLPKILSGLDNPEYDEIFGYRINTKDKPYVDESIRNEILLKFLVADDYNLELSEKRLIDSLNWRNEFQPLSAAFEETFDKELNELGVITNFPNSNLKITTWNLYGNLKNPKKIFEKFGANNKVSKLPGSQFLRWRVGLMEKSLQLIDFTSTTDNRIAQVHDYNNVSMFKIDPGMKKATKEIITIFGANYPELLSTKFFINVPLIMGWVFTFFKTIRVITEATLKKFQVLNHGNLSESFNPDELPKVYGGKVEKSLFDIDVSDDIKLSEYGEVILKKVGDEEINHINDDVE</sequence>
<evidence type="ECO:0000313" key="18">
    <source>
        <dbReference type="EMBL" id="KAF6062669.1"/>
    </source>
</evidence>
<keyword evidence="7" id="KW-0349">Heme</keyword>
<proteinExistence type="inferred from homology"/>
<dbReference type="SMART" id="SM00516">
    <property type="entry name" value="SEC14"/>
    <property type="match status" value="1"/>
</dbReference>
<dbReference type="GO" id="GO:0032541">
    <property type="term" value="C:cortical endoplasmic reticulum"/>
    <property type="evidence" value="ECO:0007669"/>
    <property type="project" value="TreeGrafter"/>
</dbReference>
<dbReference type="PANTHER" id="PTHR47669:SF1">
    <property type="entry name" value="PHOSPHATIDYLINOSITOL TRANSFER PROTEIN SFH5"/>
    <property type="match status" value="1"/>
</dbReference>
<keyword evidence="5 16" id="KW-0813">Transport</keyword>
<feature type="domain" description="CRAL-TRIO" evidence="17">
    <location>
        <begin position="143"/>
        <end position="285"/>
    </location>
</feature>
<dbReference type="FunFam" id="3.40.525.10:FF:000038">
    <property type="entry name" value="Phosphatidylinositol transfer protein SFH5"/>
    <property type="match status" value="1"/>
</dbReference>
<dbReference type="SUPFAM" id="SSF46938">
    <property type="entry name" value="CRAL/TRIO N-terminal domain"/>
    <property type="match status" value="1"/>
</dbReference>
<evidence type="ECO:0000256" key="5">
    <source>
        <dbReference type="ARBA" id="ARBA00022448"/>
    </source>
</evidence>
<accession>A0A8H6BRU9</accession>
<gene>
    <name evidence="18" type="ORF">FOB64_005729</name>
</gene>
<keyword evidence="8" id="KW-0479">Metal-binding</keyword>
<evidence type="ECO:0000313" key="19">
    <source>
        <dbReference type="Proteomes" id="UP000536275"/>
    </source>
</evidence>
<dbReference type="PROSITE" id="PS50191">
    <property type="entry name" value="CRAL_TRIO"/>
    <property type="match status" value="1"/>
</dbReference>
<dbReference type="GO" id="GO:0008526">
    <property type="term" value="F:phosphatidylinositol transfer activity"/>
    <property type="evidence" value="ECO:0007669"/>
    <property type="project" value="UniProtKB-UniRule"/>
</dbReference>
<evidence type="ECO:0000256" key="9">
    <source>
        <dbReference type="ARBA" id="ARBA00022824"/>
    </source>
</evidence>
<keyword evidence="12 16" id="KW-0445">Lipid transport</keyword>
<evidence type="ECO:0000256" key="7">
    <source>
        <dbReference type="ARBA" id="ARBA00022617"/>
    </source>
</evidence>
<dbReference type="GO" id="GO:0005789">
    <property type="term" value="C:endoplasmic reticulum membrane"/>
    <property type="evidence" value="ECO:0007669"/>
    <property type="project" value="UniProtKB-SubCell"/>
</dbReference>
<evidence type="ECO:0000256" key="13">
    <source>
        <dbReference type="ARBA" id="ARBA00023136"/>
    </source>
</evidence>